<accession>A0ACB9M9M8</accession>
<dbReference type="EMBL" id="CM042889">
    <property type="protein sequence ID" value="KAI4320917.1"/>
    <property type="molecule type" value="Genomic_DNA"/>
</dbReference>
<proteinExistence type="predicted"/>
<sequence>MQVFLDRNSGCETVTRLKKTLALVTDNSSTMTASEDEVRSVGIFSNDTGLEPFVDHFKYRIMRYTDQKRLIEKNEDGLEEFSKADPFIWLLNVWFQQGRRCYHLPGVGSSCSGSTTYRRLQWGDGSNHTMQKNQFGVWSIKISDNNGVAAIPHISKVNFQFKHCNGVQIDRIPAWIKYATVDPSKFAAACDGVFWDPSPNGKLRTFLGQRKTVNVSFELFLDKGSIVLHCLIARNHASNNVTGGLNGYDVGQSSRDSYFHSGDRGYHKLWDSKLFNYASWEVLRFLLSNLRWWLEEFNFDGFRFDGVTSKLYHHRGINMTFTRNYEAIVVAEDVSGMPGLCRPVPEGGVGFDYCLVMAVPDRWIDYLKNKKDDEWSMQGISWSLTNRRYSEKCVAYAESHDQAIVGDKTIAFLLMDKEMYSVMSCLTEASPAIE</sequence>
<reference evidence="2" key="1">
    <citation type="journal article" date="2023" name="Front. Plant Sci.">
        <title>Chromosomal-level genome assembly of Melastoma candidum provides insights into trichome evolution.</title>
        <authorList>
            <person name="Zhong Y."/>
            <person name="Wu W."/>
            <person name="Sun C."/>
            <person name="Zou P."/>
            <person name="Liu Y."/>
            <person name="Dai S."/>
            <person name="Zhou R."/>
        </authorList>
    </citation>
    <scope>NUCLEOTIDE SEQUENCE [LARGE SCALE GENOMIC DNA]</scope>
</reference>
<comment type="caution">
    <text evidence="1">The sequence shown here is derived from an EMBL/GenBank/DDBJ whole genome shotgun (WGS) entry which is preliminary data.</text>
</comment>
<evidence type="ECO:0000313" key="1">
    <source>
        <dbReference type="EMBL" id="KAI4320917.1"/>
    </source>
</evidence>
<keyword evidence="2" id="KW-1185">Reference proteome</keyword>
<name>A0ACB9M9M8_9MYRT</name>
<gene>
    <name evidence="1" type="ORF">MLD38_034349</name>
</gene>
<dbReference type="Proteomes" id="UP001057402">
    <property type="component" value="Chromosome 10"/>
</dbReference>
<evidence type="ECO:0000313" key="2">
    <source>
        <dbReference type="Proteomes" id="UP001057402"/>
    </source>
</evidence>
<organism evidence="1 2">
    <name type="scientific">Melastoma candidum</name>
    <dbReference type="NCBI Taxonomy" id="119954"/>
    <lineage>
        <taxon>Eukaryota</taxon>
        <taxon>Viridiplantae</taxon>
        <taxon>Streptophyta</taxon>
        <taxon>Embryophyta</taxon>
        <taxon>Tracheophyta</taxon>
        <taxon>Spermatophyta</taxon>
        <taxon>Magnoliopsida</taxon>
        <taxon>eudicotyledons</taxon>
        <taxon>Gunneridae</taxon>
        <taxon>Pentapetalae</taxon>
        <taxon>rosids</taxon>
        <taxon>malvids</taxon>
        <taxon>Myrtales</taxon>
        <taxon>Melastomataceae</taxon>
        <taxon>Melastomatoideae</taxon>
        <taxon>Melastomateae</taxon>
        <taxon>Melastoma</taxon>
    </lineage>
</organism>
<protein>
    <submittedName>
        <fullName evidence="1">Uncharacterized protein</fullName>
    </submittedName>
</protein>